<keyword evidence="4 8" id="KW-0103">Bromodomain</keyword>
<feature type="region of interest" description="Disordered" evidence="9">
    <location>
        <begin position="1"/>
        <end position="58"/>
    </location>
</feature>
<evidence type="ECO:0000256" key="2">
    <source>
        <dbReference type="ARBA" id="ARBA00022801"/>
    </source>
</evidence>
<proteinExistence type="predicted"/>
<name>A0ABN7AQD1_9HEMI</name>
<feature type="domain" description="Bromo" evidence="10">
    <location>
        <begin position="1221"/>
        <end position="1291"/>
    </location>
</feature>
<dbReference type="InterPro" id="IPR014001">
    <property type="entry name" value="Helicase_ATP-bd"/>
</dbReference>
<keyword evidence="5" id="KW-0010">Activator</keyword>
<dbReference type="SMART" id="SM00490">
    <property type="entry name" value="HELICc"/>
    <property type="match status" value="1"/>
</dbReference>
<dbReference type="PROSITE" id="PS51666">
    <property type="entry name" value="QLQ"/>
    <property type="match status" value="1"/>
</dbReference>
<gene>
    <name evidence="15" type="ORF">NTJ_06303</name>
</gene>
<dbReference type="CDD" id="cd18793">
    <property type="entry name" value="SF2_C_SNF"/>
    <property type="match status" value="1"/>
</dbReference>
<dbReference type="PROSITE" id="PS00633">
    <property type="entry name" value="BROMODOMAIN_1"/>
    <property type="match status" value="1"/>
</dbReference>
<dbReference type="InterPro" id="IPR049730">
    <property type="entry name" value="SNF2/RAD54-like_C"/>
</dbReference>
<dbReference type="SMART" id="SM00487">
    <property type="entry name" value="DEXDc"/>
    <property type="match status" value="1"/>
</dbReference>
<dbReference type="SMART" id="SM00297">
    <property type="entry name" value="BROMO"/>
    <property type="match status" value="1"/>
</dbReference>
<feature type="compositionally biased region" description="Acidic residues" evidence="9">
    <location>
        <begin position="467"/>
        <end position="485"/>
    </location>
</feature>
<dbReference type="Proteomes" id="UP001307889">
    <property type="component" value="Chromosome 4"/>
</dbReference>
<dbReference type="Pfam" id="PF14619">
    <property type="entry name" value="SnAC"/>
    <property type="match status" value="1"/>
</dbReference>
<evidence type="ECO:0000256" key="8">
    <source>
        <dbReference type="PROSITE-ProRule" id="PRU00035"/>
    </source>
</evidence>
<dbReference type="Gene3D" id="3.40.5.120">
    <property type="match status" value="1"/>
</dbReference>
<dbReference type="InterPro" id="IPR036427">
    <property type="entry name" value="Bromodomain-like_sf"/>
</dbReference>
<dbReference type="Pfam" id="PF07529">
    <property type="entry name" value="HSA"/>
    <property type="match status" value="1"/>
</dbReference>
<dbReference type="SMART" id="SM00592">
    <property type="entry name" value="BRK"/>
    <property type="match status" value="1"/>
</dbReference>
<reference evidence="15 16" key="1">
    <citation type="submission" date="2023-09" db="EMBL/GenBank/DDBJ databases">
        <title>Nesidiocoris tenuis whole genome shotgun sequence.</title>
        <authorList>
            <person name="Shibata T."/>
            <person name="Shimoda M."/>
            <person name="Kobayashi T."/>
            <person name="Uehara T."/>
        </authorList>
    </citation>
    <scope>NUCLEOTIDE SEQUENCE [LARGE SCALE GENOMIC DNA]</scope>
    <source>
        <strain evidence="15 16">Japan</strain>
    </source>
</reference>
<keyword evidence="7" id="KW-0539">Nucleus</keyword>
<dbReference type="SMART" id="SM00951">
    <property type="entry name" value="QLQ"/>
    <property type="match status" value="1"/>
</dbReference>
<dbReference type="InterPro" id="IPR014012">
    <property type="entry name" value="HSA_dom"/>
</dbReference>
<keyword evidence="16" id="KW-1185">Reference proteome</keyword>
<evidence type="ECO:0000256" key="1">
    <source>
        <dbReference type="ARBA" id="ARBA00004123"/>
    </source>
</evidence>
<dbReference type="Pfam" id="PF00439">
    <property type="entry name" value="Bromodomain"/>
    <property type="match status" value="1"/>
</dbReference>
<dbReference type="Pfam" id="PF00271">
    <property type="entry name" value="Helicase_C"/>
    <property type="match status" value="1"/>
</dbReference>
<protein>
    <recommendedName>
        <fullName evidence="17">ATP-dependent helicase brm</fullName>
    </recommendedName>
</protein>
<evidence type="ECO:0000259" key="11">
    <source>
        <dbReference type="PROSITE" id="PS51192"/>
    </source>
</evidence>
<feature type="region of interest" description="Disordered" evidence="9">
    <location>
        <begin position="465"/>
        <end position="517"/>
    </location>
</feature>
<feature type="compositionally biased region" description="Basic residues" evidence="9">
    <location>
        <begin position="1171"/>
        <end position="1180"/>
    </location>
</feature>
<organism evidence="15 16">
    <name type="scientific">Nesidiocoris tenuis</name>
    <dbReference type="NCBI Taxonomy" id="355587"/>
    <lineage>
        <taxon>Eukaryota</taxon>
        <taxon>Metazoa</taxon>
        <taxon>Ecdysozoa</taxon>
        <taxon>Arthropoda</taxon>
        <taxon>Hexapoda</taxon>
        <taxon>Insecta</taxon>
        <taxon>Pterygota</taxon>
        <taxon>Neoptera</taxon>
        <taxon>Paraneoptera</taxon>
        <taxon>Hemiptera</taxon>
        <taxon>Heteroptera</taxon>
        <taxon>Panheteroptera</taxon>
        <taxon>Cimicomorpha</taxon>
        <taxon>Miridae</taxon>
        <taxon>Dicyphina</taxon>
        <taxon>Nesidiocoris</taxon>
    </lineage>
</organism>
<evidence type="ECO:0000259" key="12">
    <source>
        <dbReference type="PROSITE" id="PS51194"/>
    </source>
</evidence>
<evidence type="ECO:0000256" key="5">
    <source>
        <dbReference type="ARBA" id="ARBA00023159"/>
    </source>
</evidence>
<dbReference type="PRINTS" id="PR00503">
    <property type="entry name" value="BROMODOMAIN"/>
</dbReference>
<keyword evidence="6" id="KW-0804">Transcription</keyword>
<dbReference type="PROSITE" id="PS50014">
    <property type="entry name" value="BROMODOMAIN_2"/>
    <property type="match status" value="1"/>
</dbReference>
<evidence type="ECO:0000313" key="16">
    <source>
        <dbReference type="Proteomes" id="UP001307889"/>
    </source>
</evidence>
<dbReference type="InterPro" id="IPR037259">
    <property type="entry name" value="BRK_sf"/>
</dbReference>
<evidence type="ECO:0000256" key="9">
    <source>
        <dbReference type="SAM" id="MobiDB-lite"/>
    </source>
</evidence>
<dbReference type="Pfam" id="PF07533">
    <property type="entry name" value="BRK"/>
    <property type="match status" value="1"/>
</dbReference>
<evidence type="ECO:0000259" key="13">
    <source>
        <dbReference type="PROSITE" id="PS51204"/>
    </source>
</evidence>
<dbReference type="CDD" id="cd17996">
    <property type="entry name" value="DEXHc_SMARCA2_SMARCA4"/>
    <property type="match status" value="1"/>
</dbReference>
<evidence type="ECO:0000259" key="14">
    <source>
        <dbReference type="PROSITE" id="PS51666"/>
    </source>
</evidence>
<dbReference type="InterPro" id="IPR029295">
    <property type="entry name" value="SnAC"/>
</dbReference>
<feature type="compositionally biased region" description="Acidic residues" evidence="9">
    <location>
        <begin position="1361"/>
        <end position="1372"/>
    </location>
</feature>
<feature type="domain" description="Helicase ATP-binding" evidence="11">
    <location>
        <begin position="561"/>
        <end position="726"/>
    </location>
</feature>
<evidence type="ECO:0008006" key="17">
    <source>
        <dbReference type="Google" id="ProtNLM"/>
    </source>
</evidence>
<dbReference type="Gene3D" id="3.40.50.10810">
    <property type="entry name" value="Tandem AAA-ATPase domain"/>
    <property type="match status" value="1"/>
</dbReference>
<comment type="subcellular location">
    <subcellularLocation>
        <location evidence="1">Nucleus</location>
    </subcellularLocation>
</comment>
<keyword evidence="2" id="KW-0378">Hydrolase</keyword>
<dbReference type="SMART" id="SM01314">
    <property type="entry name" value="SnAC"/>
    <property type="match status" value="1"/>
</dbReference>
<dbReference type="InterPro" id="IPR018359">
    <property type="entry name" value="Bromodomain_CS"/>
</dbReference>
<dbReference type="Pfam" id="PF00176">
    <property type="entry name" value="SNF2-rel_dom"/>
    <property type="match status" value="1"/>
</dbReference>
<feature type="compositionally biased region" description="Basic and acidic residues" evidence="9">
    <location>
        <begin position="1"/>
        <end position="11"/>
    </location>
</feature>
<keyword evidence="3" id="KW-0805">Transcription regulation</keyword>
<dbReference type="InterPro" id="IPR027417">
    <property type="entry name" value="P-loop_NTPase"/>
</dbReference>
<dbReference type="InterPro" id="IPR038718">
    <property type="entry name" value="SNF2-like_sf"/>
</dbReference>
<feature type="compositionally biased region" description="Acidic residues" evidence="9">
    <location>
        <begin position="1311"/>
        <end position="1327"/>
    </location>
</feature>
<dbReference type="PROSITE" id="PS51194">
    <property type="entry name" value="HELICASE_CTER"/>
    <property type="match status" value="1"/>
</dbReference>
<feature type="compositionally biased region" description="Pro residues" evidence="9">
    <location>
        <begin position="136"/>
        <end position="165"/>
    </location>
</feature>
<feature type="region of interest" description="Disordered" evidence="9">
    <location>
        <begin position="1308"/>
        <end position="1372"/>
    </location>
</feature>
<feature type="region of interest" description="Disordered" evidence="9">
    <location>
        <begin position="266"/>
        <end position="290"/>
    </location>
</feature>
<feature type="region of interest" description="Disordered" evidence="9">
    <location>
        <begin position="393"/>
        <end position="431"/>
    </location>
</feature>
<feature type="domain" description="QLQ" evidence="14">
    <location>
        <begin position="53"/>
        <end position="88"/>
    </location>
</feature>
<dbReference type="SUPFAM" id="SSF52540">
    <property type="entry name" value="P-loop containing nucleoside triphosphate hydrolases"/>
    <property type="match status" value="2"/>
</dbReference>
<dbReference type="InterPro" id="IPR014978">
    <property type="entry name" value="Gln-Leu-Gln_QLQ"/>
</dbReference>
<dbReference type="SMART" id="SM00573">
    <property type="entry name" value="HSA"/>
    <property type="match status" value="1"/>
</dbReference>
<feature type="region of interest" description="Disordered" evidence="9">
    <location>
        <begin position="1161"/>
        <end position="1198"/>
    </location>
</feature>
<feature type="domain" description="Helicase C-terminal" evidence="12">
    <location>
        <begin position="879"/>
        <end position="1040"/>
    </location>
</feature>
<feature type="compositionally biased region" description="Basic and acidic residues" evidence="9">
    <location>
        <begin position="393"/>
        <end position="406"/>
    </location>
</feature>
<evidence type="ECO:0000313" key="15">
    <source>
        <dbReference type="EMBL" id="BES93494.1"/>
    </source>
</evidence>
<dbReference type="PROSITE" id="PS51192">
    <property type="entry name" value="HELICASE_ATP_BIND_1"/>
    <property type="match status" value="1"/>
</dbReference>
<dbReference type="InterPro" id="IPR001487">
    <property type="entry name" value="Bromodomain"/>
</dbReference>
<dbReference type="Gene3D" id="1.20.5.170">
    <property type="match status" value="1"/>
</dbReference>
<sequence length="1372" mass="157346">MEEKGLQEDPRYSQLLALRARQSNMEPPRPQGQGFPPTGPGGDAGAPPGAKHSFSPQQLQQLRVQIMAYRLLARNQPLSQQLALAVQGDTGDGNGGMQQPMRTPGPPGGQPPTQSPMTGQMAPPTGPAPAACLRSPAPPAAGPPIRPPPGMTPQGVPPGAPPQQPPSQKQNRVTTMPRPLGLDPILILQERENRVAARIVHRMEELTNLPANISEDLRMKAQIELRALRVLNFQRQLRSEVIACTRRDTTLETAVNVKAYKRTKRQGLREARATEKLEKQQKLETERKKRQKHQEYLSTILQHCKDFKEFHRNNVSRIGRLNKAVLNYHANAEREQKKEQERIEKERMRRLMAEDEEGYRKLIDQKKDKRLAFLLSQTDEYIANLTEMVKQHKVEQQRKQEAEEQQKKKKKKKKKVDGEGVDDESSQMSDLHVTVIETNTGRQLSGDDAPLASQLGAWLEAHPGWEPVEDSEDEDDDEESDDEDGDHSNKSKDDNRKSEDTPSKGVVKKTKVEDDEYKNTSEEHTYYSIAHTVHEMVSEQASIMINGKLKEYQIKGLEWLVSLYNNNLNGILADEMGLGKTIQTIGLITYLMERKKVNGPYLIIVPLSTLSNWVLEFEKWAPTVFVVAYKGSPAMRRTLQSQMRSTKFNVLLTTYEYVIKDKAVLAKIYWKYMIIDEGHRMKNHHCKLTQVLNTHYNAPHRLLLTGTPLQNKLPELWALLNFLLPSIFKSCSTFEQWFNAPFATTGEKVELNEEETILIIRRLHKVLRPFLLRRLKKEVESQLPDKVEYIVKCDMSGLQRVLYKHMQSKGVLLTDGSEKGKQGKGGAKALMNTIVQLRKLCNHPFMFNHIEEKYCDHIGSSSGVVSGPDLFRVSGKFELLDRILPKLKATNHRVLLFCQMTQLMTIMEDYLNWRGFLYLRLDGTTKSEDRGDLLKKFNSPESEFFIFLLSTRAGGLGLNLQAADTVVIFDSDWNPHQDLQAQDRAHRIGQQNEVRVLRLMTVNSVEERILAAARYKLNMDEKVIQAGMFDQKSTGSERQQFLQTILHADDADDEENEVPDDETVNQMIARSEAEFETFQTMDLDRRREEAKLGPNRKSRLVEISELPDWLVKDDDEVERWTTYEEEIQMGRGNRQRKEVDYTDSLTEKEWLKAIDEGLEDFEEEEDEDVKSKKRGKKKKRIGEEDDDEPNQKRKRLSAMENKLRKKMKNLMNVVVKYTDSDSRVLSEPFMKLPSRHKYPDYYELIKKPIDIKKIQAKVDECKYVDLDDLEKDFMQLCKNAQIYNEEASLIHEDSIVLQSVFTNARQRIEQDNDSDDDESKGEIDDAASDTSSVKVKLKVKGKSKCVDGRSRRGKRKKYISDDDDDEPDTSVG</sequence>
<dbReference type="InterPro" id="IPR006576">
    <property type="entry name" value="BRK_domain"/>
</dbReference>
<dbReference type="InterPro" id="IPR000330">
    <property type="entry name" value="SNF2_N"/>
</dbReference>
<feature type="domain" description="HSA" evidence="13">
    <location>
        <begin position="281"/>
        <end position="353"/>
    </location>
</feature>
<accession>A0ABN7AQD1</accession>
<dbReference type="Pfam" id="PF08880">
    <property type="entry name" value="QLQ"/>
    <property type="match status" value="1"/>
</dbReference>
<dbReference type="PROSITE" id="PS51204">
    <property type="entry name" value="HSA"/>
    <property type="match status" value="1"/>
</dbReference>
<feature type="compositionally biased region" description="Pro residues" evidence="9">
    <location>
        <begin position="103"/>
        <end position="114"/>
    </location>
</feature>
<dbReference type="SUPFAM" id="SSF160481">
    <property type="entry name" value="BRK domain-like"/>
    <property type="match status" value="1"/>
</dbReference>
<evidence type="ECO:0000256" key="3">
    <source>
        <dbReference type="ARBA" id="ARBA00023015"/>
    </source>
</evidence>
<feature type="region of interest" description="Disordered" evidence="9">
    <location>
        <begin position="87"/>
        <end position="178"/>
    </location>
</feature>
<feature type="compositionally biased region" description="Basic and acidic residues" evidence="9">
    <location>
        <begin position="486"/>
        <end position="502"/>
    </location>
</feature>
<feature type="compositionally biased region" description="Basic and acidic residues" evidence="9">
    <location>
        <begin position="267"/>
        <end position="287"/>
    </location>
</feature>
<dbReference type="PANTHER" id="PTHR10799">
    <property type="entry name" value="SNF2/RAD54 HELICASE FAMILY"/>
    <property type="match status" value="1"/>
</dbReference>
<evidence type="ECO:0000256" key="7">
    <source>
        <dbReference type="ARBA" id="ARBA00023242"/>
    </source>
</evidence>
<evidence type="ECO:0000256" key="6">
    <source>
        <dbReference type="ARBA" id="ARBA00023163"/>
    </source>
</evidence>
<dbReference type="SUPFAM" id="SSF47370">
    <property type="entry name" value="Bromodomain"/>
    <property type="match status" value="1"/>
</dbReference>
<dbReference type="EMBL" id="AP028912">
    <property type="protein sequence ID" value="BES93494.1"/>
    <property type="molecule type" value="Genomic_DNA"/>
</dbReference>
<dbReference type="InterPro" id="IPR001650">
    <property type="entry name" value="Helicase_C-like"/>
</dbReference>
<evidence type="ECO:0000256" key="4">
    <source>
        <dbReference type="ARBA" id="ARBA00023117"/>
    </source>
</evidence>
<evidence type="ECO:0000259" key="10">
    <source>
        <dbReference type="PROSITE" id="PS50014"/>
    </source>
</evidence>
<dbReference type="Gene3D" id="3.40.50.300">
    <property type="entry name" value="P-loop containing nucleotide triphosphate hydrolases"/>
    <property type="match status" value="1"/>
</dbReference>
<dbReference type="Gene3D" id="1.20.920.10">
    <property type="entry name" value="Bromodomain-like"/>
    <property type="match status" value="1"/>
</dbReference>